<evidence type="ECO:0000256" key="1">
    <source>
        <dbReference type="ARBA" id="ARBA00002510"/>
    </source>
</evidence>
<evidence type="ECO:0000256" key="5">
    <source>
        <dbReference type="ARBA" id="ARBA00022448"/>
    </source>
</evidence>
<name>A0A0H3F9E9_RAHSY</name>
<accession>A0A0H3F9E9</accession>
<dbReference type="InterPro" id="IPR011541">
    <property type="entry name" value="Ni/Co_transpt_high_affinity"/>
</dbReference>
<keyword evidence="5 14" id="KW-0813">Transport</keyword>
<keyword evidence="4" id="KW-0171">Cobalt transport</keyword>
<keyword evidence="11" id="KW-0921">Nickel transport</keyword>
<dbReference type="AlphaFoldDB" id="A0A0H3F9E9"/>
<reference evidence="15 16" key="2">
    <citation type="journal article" date="2012" name="J. Bacteriol.">
        <title>Complete Genome Sequence of Rahnella sp. Strain Y9602, a Gammaproteobacterium Isolate from Metal- and Radionuclide-Contaminated Soil.</title>
        <authorList>
            <person name="Martinez R.J."/>
            <person name="Bruce D."/>
            <person name="Detter C."/>
            <person name="Goodwin L.A."/>
            <person name="Han J."/>
            <person name="Han C.S."/>
            <person name="Held B."/>
            <person name="Land M.L."/>
            <person name="Mikhailova N."/>
            <person name="Nolan M."/>
            <person name="Pennacchio L."/>
            <person name="Pitluck S."/>
            <person name="Tapia R."/>
            <person name="Woyke T."/>
            <person name="Sobecky P.A."/>
        </authorList>
    </citation>
    <scope>NUCLEOTIDE SEQUENCE [LARGE SCALE GENOMIC DNA]</scope>
    <source>
        <strain evidence="15 16">Y9602</strain>
    </source>
</reference>
<feature type="transmembrane region" description="Helical" evidence="14">
    <location>
        <begin position="16"/>
        <end position="37"/>
    </location>
</feature>
<feature type="transmembrane region" description="Helical" evidence="14">
    <location>
        <begin position="227"/>
        <end position="247"/>
    </location>
</feature>
<evidence type="ECO:0000256" key="4">
    <source>
        <dbReference type="ARBA" id="ARBA00022426"/>
    </source>
</evidence>
<evidence type="ECO:0000256" key="10">
    <source>
        <dbReference type="ARBA" id="ARBA00023065"/>
    </source>
</evidence>
<dbReference type="EMBL" id="CP002505">
    <property type="protein sequence ID" value="ADW72655.1"/>
    <property type="molecule type" value="Genomic_DNA"/>
</dbReference>
<protein>
    <recommendedName>
        <fullName evidence="14">Nickel/cobalt efflux system</fullName>
    </recommendedName>
</protein>
<reference evidence="16" key="1">
    <citation type="submission" date="2011-01" db="EMBL/GenBank/DDBJ databases">
        <title>Complete sequence of chromosome of Rahnella sp. Y9602.</title>
        <authorList>
            <consortium name="US DOE Joint Genome Institute"/>
            <person name="Lucas S."/>
            <person name="Copeland A."/>
            <person name="Lapidus A."/>
            <person name="Cheng J.-F."/>
            <person name="Goodwin L."/>
            <person name="Pitluck S."/>
            <person name="Lu M."/>
            <person name="Detter J.C."/>
            <person name="Han C."/>
            <person name="Tapia R."/>
            <person name="Land M."/>
            <person name="Hauser L."/>
            <person name="Kyrpides N."/>
            <person name="Ivanova N."/>
            <person name="Ovchinnikova G."/>
            <person name="Pagani I."/>
            <person name="Sobecky P.A."/>
            <person name="Martinez R.J."/>
            <person name="Woyke T."/>
        </authorList>
    </citation>
    <scope>NUCLEOTIDE SEQUENCE [LARGE SCALE GENOMIC DNA]</scope>
    <source>
        <strain evidence="16">Y9602</strain>
    </source>
</reference>
<dbReference type="GO" id="GO:0010045">
    <property type="term" value="P:response to nickel cation"/>
    <property type="evidence" value="ECO:0007669"/>
    <property type="project" value="TreeGrafter"/>
</dbReference>
<dbReference type="GO" id="GO:0032025">
    <property type="term" value="P:response to cobalt ion"/>
    <property type="evidence" value="ECO:0007669"/>
    <property type="project" value="TreeGrafter"/>
</dbReference>
<evidence type="ECO:0000256" key="14">
    <source>
        <dbReference type="RuleBase" id="RU362101"/>
    </source>
</evidence>
<evidence type="ECO:0000313" key="16">
    <source>
        <dbReference type="Proteomes" id="UP000007257"/>
    </source>
</evidence>
<keyword evidence="6" id="KW-1003">Cell membrane</keyword>
<evidence type="ECO:0000256" key="9">
    <source>
        <dbReference type="ARBA" id="ARBA00022989"/>
    </source>
</evidence>
<organism evidence="15 16">
    <name type="scientific">Rahnella sp. (strain Y9602)</name>
    <dbReference type="NCBI Taxonomy" id="2703885"/>
    <lineage>
        <taxon>Bacteria</taxon>
        <taxon>Pseudomonadati</taxon>
        <taxon>Pseudomonadota</taxon>
        <taxon>Gammaproteobacteria</taxon>
        <taxon>Enterobacterales</taxon>
        <taxon>Yersiniaceae</taxon>
        <taxon>Rahnella</taxon>
    </lineage>
</organism>
<feature type="transmembrane region" description="Helical" evidence="14">
    <location>
        <begin position="253"/>
        <end position="281"/>
    </location>
</feature>
<dbReference type="PANTHER" id="PTHR40659">
    <property type="entry name" value="NICKEL/COBALT EFFLUX SYSTEM RCNA"/>
    <property type="match status" value="1"/>
</dbReference>
<dbReference type="GO" id="GO:0006824">
    <property type="term" value="P:cobalt ion transport"/>
    <property type="evidence" value="ECO:0007669"/>
    <property type="project" value="UniProtKB-KW"/>
</dbReference>
<proteinExistence type="inferred from homology"/>
<evidence type="ECO:0000256" key="3">
    <source>
        <dbReference type="ARBA" id="ARBA00010428"/>
    </source>
</evidence>
<evidence type="ECO:0000256" key="2">
    <source>
        <dbReference type="ARBA" id="ARBA00004651"/>
    </source>
</evidence>
<comment type="similarity">
    <text evidence="3">Belongs to the NiCoT transporter (TC 2.A.52) family. RcnA subfamily.</text>
</comment>
<dbReference type="Proteomes" id="UP000007257">
    <property type="component" value="Chromosome"/>
</dbReference>
<dbReference type="InterPro" id="IPR051224">
    <property type="entry name" value="NiCoT_RcnA"/>
</dbReference>
<evidence type="ECO:0000256" key="12">
    <source>
        <dbReference type="ARBA" id="ARBA00023136"/>
    </source>
</evidence>
<comment type="function">
    <text evidence="1">Efflux system for nickel and cobalt.</text>
</comment>
<dbReference type="KEGG" id="rah:Rahaq_1032"/>
<feature type="transmembrane region" description="Helical" evidence="14">
    <location>
        <begin position="301"/>
        <end position="322"/>
    </location>
</feature>
<dbReference type="GO" id="GO:0046583">
    <property type="term" value="F:monoatomic cation efflux transmembrane transporter activity"/>
    <property type="evidence" value="ECO:0007669"/>
    <property type="project" value="TreeGrafter"/>
</dbReference>
<keyword evidence="7" id="KW-0533">Nickel</keyword>
<dbReference type="GO" id="GO:0015099">
    <property type="term" value="F:nickel cation transmembrane transporter activity"/>
    <property type="evidence" value="ECO:0007669"/>
    <property type="project" value="UniProtKB-UniRule"/>
</dbReference>
<dbReference type="OrthoDB" id="9812956at2"/>
<dbReference type="GO" id="GO:0005886">
    <property type="term" value="C:plasma membrane"/>
    <property type="evidence" value="ECO:0007669"/>
    <property type="project" value="UniProtKB-SubCell"/>
</dbReference>
<dbReference type="eggNOG" id="COG2215">
    <property type="taxonomic scope" value="Bacteria"/>
</dbReference>
<evidence type="ECO:0000256" key="6">
    <source>
        <dbReference type="ARBA" id="ARBA00022475"/>
    </source>
</evidence>
<feature type="transmembrane region" description="Helical" evidence="14">
    <location>
        <begin position="112"/>
        <end position="132"/>
    </location>
</feature>
<evidence type="ECO:0000256" key="11">
    <source>
        <dbReference type="ARBA" id="ARBA00023112"/>
    </source>
</evidence>
<dbReference type="HOGENOM" id="CLU_058605_0_0_6"/>
<dbReference type="PANTHER" id="PTHR40659:SF1">
    <property type="entry name" value="NICKEL_COBALT EFFLUX SYSTEM RCNA"/>
    <property type="match status" value="1"/>
</dbReference>
<comment type="subcellular location">
    <subcellularLocation>
        <location evidence="2 14">Cell membrane</location>
        <topology evidence="2 14">Multi-pass membrane protein</topology>
    </subcellularLocation>
</comment>
<keyword evidence="8 14" id="KW-0812">Transmembrane</keyword>
<dbReference type="Pfam" id="PF03824">
    <property type="entry name" value="NicO"/>
    <property type="match status" value="1"/>
</dbReference>
<keyword evidence="13" id="KW-0170">Cobalt</keyword>
<evidence type="ECO:0000256" key="8">
    <source>
        <dbReference type="ARBA" id="ARBA00022692"/>
    </source>
</evidence>
<feature type="transmembrane region" description="Helical" evidence="14">
    <location>
        <begin position="152"/>
        <end position="169"/>
    </location>
</feature>
<keyword evidence="10" id="KW-0406">Ion transport</keyword>
<keyword evidence="9 14" id="KW-1133">Transmembrane helix</keyword>
<keyword evidence="12 14" id="KW-0472">Membrane</keyword>
<dbReference type="RefSeq" id="WP_013574360.1">
    <property type="nucleotide sequence ID" value="NC_015061.1"/>
</dbReference>
<gene>
    <name evidence="15" type="ordered locus">Rahaq_1032</name>
</gene>
<sequence length="339" mass="36783">MSLISTPSKTLSWRDLWPLAVFLLLLAGGASLLIHYWPRILLSSIIWQRELHQELAGLLRQVKENPMQAGMTLAGFSLIYGVIHAIGPGHGKIVITTYLATHPSRLKNSLKLTFASAIVQGMVAILLVSVVLGLLQLSSRQLHQSSFWMERGSFILVMLLGLLLCWRALKRMWQTINSLRPVHAMKIHSLSPMGNETHVHDEHCGCGHQHVPNDQQLQAGGDLRTQVAIVLAMGLRPCSGAIMVLLFSKVIGVYNWGVISAITMAIGTSLTVSLIGVLVFYSRALAVKLSATRTPAAWQRITWSLLALTGGIVLLVAGILLFSTGGGDVSPITGGPFRG</sequence>
<evidence type="ECO:0000313" key="15">
    <source>
        <dbReference type="EMBL" id="ADW72655.1"/>
    </source>
</evidence>
<evidence type="ECO:0000256" key="7">
    <source>
        <dbReference type="ARBA" id="ARBA00022596"/>
    </source>
</evidence>
<evidence type="ECO:0000256" key="13">
    <source>
        <dbReference type="ARBA" id="ARBA00023285"/>
    </source>
</evidence>